<proteinExistence type="predicted"/>
<dbReference type="Proteomes" id="UP000299102">
    <property type="component" value="Unassembled WGS sequence"/>
</dbReference>
<reference evidence="1 2" key="1">
    <citation type="journal article" date="2019" name="Commun. Biol.">
        <title>The bagworm genome reveals a unique fibroin gene that provides high tensile strength.</title>
        <authorList>
            <person name="Kono N."/>
            <person name="Nakamura H."/>
            <person name="Ohtoshi R."/>
            <person name="Tomita M."/>
            <person name="Numata K."/>
            <person name="Arakawa K."/>
        </authorList>
    </citation>
    <scope>NUCLEOTIDE SEQUENCE [LARGE SCALE GENOMIC DNA]</scope>
</reference>
<keyword evidence="2" id="KW-1185">Reference proteome</keyword>
<gene>
    <name evidence="1" type="ORF">EVAR_44644_1</name>
</gene>
<evidence type="ECO:0000313" key="2">
    <source>
        <dbReference type="Proteomes" id="UP000299102"/>
    </source>
</evidence>
<name>A0A4C1XED1_EUMVA</name>
<organism evidence="1 2">
    <name type="scientific">Eumeta variegata</name>
    <name type="common">Bagworm moth</name>
    <name type="synonym">Eumeta japonica</name>
    <dbReference type="NCBI Taxonomy" id="151549"/>
    <lineage>
        <taxon>Eukaryota</taxon>
        <taxon>Metazoa</taxon>
        <taxon>Ecdysozoa</taxon>
        <taxon>Arthropoda</taxon>
        <taxon>Hexapoda</taxon>
        <taxon>Insecta</taxon>
        <taxon>Pterygota</taxon>
        <taxon>Neoptera</taxon>
        <taxon>Endopterygota</taxon>
        <taxon>Lepidoptera</taxon>
        <taxon>Glossata</taxon>
        <taxon>Ditrysia</taxon>
        <taxon>Tineoidea</taxon>
        <taxon>Psychidae</taxon>
        <taxon>Oiketicinae</taxon>
        <taxon>Eumeta</taxon>
    </lineage>
</organism>
<comment type="caution">
    <text evidence="1">The sequence shown here is derived from an EMBL/GenBank/DDBJ whole genome shotgun (WGS) entry which is preliminary data.</text>
</comment>
<sequence>MYGFQTWCFNVGLVSKLNVTRSAIEKGRDHISHRPTTVGVEKLWSWDLKLGITARDGLPLTDWTENLAQHQGMIQKVNKSSIQSPISDIQRTILGILSLRQLASYEVQPAGKLAVSGPIPACRYWPLS</sequence>
<dbReference type="EMBL" id="BGZK01000836">
    <property type="protein sequence ID" value="GBP62236.1"/>
    <property type="molecule type" value="Genomic_DNA"/>
</dbReference>
<evidence type="ECO:0000313" key="1">
    <source>
        <dbReference type="EMBL" id="GBP62236.1"/>
    </source>
</evidence>
<accession>A0A4C1XED1</accession>
<protein>
    <submittedName>
        <fullName evidence="1">Uncharacterized protein</fullName>
    </submittedName>
</protein>
<dbReference type="AlphaFoldDB" id="A0A4C1XED1"/>